<protein>
    <submittedName>
        <fullName evidence="1">DUF692 domain-containing protein</fullName>
    </submittedName>
</protein>
<proteinExistence type="predicted"/>
<dbReference type="SUPFAM" id="SSF51658">
    <property type="entry name" value="Xylose isomerase-like"/>
    <property type="match status" value="1"/>
</dbReference>
<evidence type="ECO:0000313" key="2">
    <source>
        <dbReference type="Proteomes" id="UP000594001"/>
    </source>
</evidence>
<dbReference type="InterPro" id="IPR007801">
    <property type="entry name" value="MbnB/TglH/ChrH"/>
</dbReference>
<dbReference type="Proteomes" id="UP000594001">
    <property type="component" value="Chromosome"/>
</dbReference>
<dbReference type="NCBIfam" id="NF003818">
    <property type="entry name" value="PRK05409.1"/>
    <property type="match status" value="1"/>
</dbReference>
<dbReference type="RefSeq" id="WP_350332410.1">
    <property type="nucleotide sequence ID" value="NZ_CP054719.1"/>
</dbReference>
<dbReference type="InterPro" id="IPR036237">
    <property type="entry name" value="Xyl_isomerase-like_sf"/>
</dbReference>
<accession>A0A7L9RTC3</accession>
<dbReference type="PANTHER" id="PTHR42194:SF1">
    <property type="entry name" value="UPF0276 PROTEIN HI_1600"/>
    <property type="match status" value="1"/>
</dbReference>
<dbReference type="EMBL" id="CP054719">
    <property type="protein sequence ID" value="QOL19665.1"/>
    <property type="molecule type" value="Genomic_DNA"/>
</dbReference>
<dbReference type="Gene3D" id="3.20.20.150">
    <property type="entry name" value="Divalent-metal-dependent TIM barrel enzymes"/>
    <property type="match status" value="1"/>
</dbReference>
<organism evidence="1 2">
    <name type="scientific">Candidatus Bodocaedibacter vickermanii</name>
    <dbReference type="NCBI Taxonomy" id="2741701"/>
    <lineage>
        <taxon>Bacteria</taxon>
        <taxon>Pseudomonadati</taxon>
        <taxon>Pseudomonadota</taxon>
        <taxon>Alphaproteobacteria</taxon>
        <taxon>Holosporales</taxon>
        <taxon>Candidatus Paracaedibacteraceae</taxon>
        <taxon>Candidatus Bodocaedibacter</taxon>
    </lineage>
</organism>
<keyword evidence="2" id="KW-1185">Reference proteome</keyword>
<evidence type="ECO:0000313" key="1">
    <source>
        <dbReference type="EMBL" id="QOL19665.1"/>
    </source>
</evidence>
<dbReference type="PANTHER" id="PTHR42194">
    <property type="entry name" value="UPF0276 PROTEIN HI_1600"/>
    <property type="match status" value="1"/>
</dbReference>
<reference evidence="1 2" key="1">
    <citation type="submission" date="2020-06" db="EMBL/GenBank/DDBJ databases">
        <title>The endosymbiont of the kinetoplastid Bodo saltans is a Paracaedibacter-like alpha-proteobacterium possessing a putative toxin-antitoxin system.</title>
        <authorList>
            <person name="Midha S."/>
            <person name="Rigden D.J."/>
            <person name="Siozios S."/>
            <person name="Hurst G.D.D."/>
            <person name="Jackson A.P."/>
        </authorList>
    </citation>
    <scope>NUCLEOTIDE SEQUENCE [LARGE SCALE GENOMIC DNA]</scope>
    <source>
        <strain evidence="1">Lake Konstanz</strain>
    </source>
</reference>
<sequence length="281" mass="32470">MTSFQNPRSSVGIGLRSKYLEYFLVNIPQIPIGWLEVHPENYIHHFPNRQKLKKIAEQYPISFHCISLSLGSEELPSREHLHAIKRLMDEVNPFMISDHVSWNTLNGYGYNDLYPLPMTESSLKRMAMHINILQEFFQRPLLVENPSTYLSFKSNTYTEPEFLNALTKTTGCGILLDVNNLYVQSVNHGWNASAYLNELNWDAVREIHLAGHVKASDGEFLIDTHNQPVCQAVWEVYQDAIRRQPKAYTLVEWDDDLPEIDVLLDQAQQASLYMERVCVTT</sequence>
<gene>
    <name evidence="1" type="ORF">CPBP_00429</name>
</gene>
<name>A0A7L9RTC3_9PROT</name>
<dbReference type="Pfam" id="PF05114">
    <property type="entry name" value="MbnB_TglH_ChrH"/>
    <property type="match status" value="1"/>
</dbReference>
<dbReference type="KEGG" id="pbal:CPBP_00429"/>
<dbReference type="AlphaFoldDB" id="A0A7L9RTC3"/>